<keyword evidence="1 2" id="KW-0193">Cuticle</keyword>
<dbReference type="EMBL" id="JALNTZ010000004">
    <property type="protein sequence ID" value="KAJ3653983.1"/>
    <property type="molecule type" value="Genomic_DNA"/>
</dbReference>
<dbReference type="InterPro" id="IPR050468">
    <property type="entry name" value="Cuticle_Struct_Prot"/>
</dbReference>
<accession>A0AA38IA96</accession>
<proteinExistence type="predicted"/>
<dbReference type="GO" id="GO:0008010">
    <property type="term" value="F:structural constituent of chitin-based larval cuticle"/>
    <property type="evidence" value="ECO:0007669"/>
    <property type="project" value="TreeGrafter"/>
</dbReference>
<evidence type="ECO:0000256" key="2">
    <source>
        <dbReference type="PROSITE-ProRule" id="PRU00497"/>
    </source>
</evidence>
<dbReference type="GO" id="GO:0062129">
    <property type="term" value="C:chitin-based extracellular matrix"/>
    <property type="evidence" value="ECO:0007669"/>
    <property type="project" value="TreeGrafter"/>
</dbReference>
<dbReference type="InterPro" id="IPR000618">
    <property type="entry name" value="Insect_cuticle"/>
</dbReference>
<evidence type="ECO:0000313" key="5">
    <source>
        <dbReference type="Proteomes" id="UP001168821"/>
    </source>
</evidence>
<dbReference type="PRINTS" id="PR00947">
    <property type="entry name" value="CUTICLE"/>
</dbReference>
<reference evidence="4" key="1">
    <citation type="journal article" date="2023" name="G3 (Bethesda)">
        <title>Whole genome assemblies of Zophobas morio and Tenebrio molitor.</title>
        <authorList>
            <person name="Kaur S."/>
            <person name="Stinson S.A."/>
            <person name="diCenzo G.C."/>
        </authorList>
    </citation>
    <scope>NUCLEOTIDE SEQUENCE</scope>
    <source>
        <strain evidence="4">QUZm001</strain>
    </source>
</reference>
<dbReference type="PROSITE" id="PS51155">
    <property type="entry name" value="CHIT_BIND_RR_2"/>
    <property type="match status" value="1"/>
</dbReference>
<dbReference type="InterPro" id="IPR031311">
    <property type="entry name" value="CHIT_BIND_RR_consensus"/>
</dbReference>
<name>A0AA38IA96_9CUCU</name>
<dbReference type="PANTHER" id="PTHR10380:SF192">
    <property type="entry name" value="GEO02312P1"/>
    <property type="match status" value="1"/>
</dbReference>
<feature type="signal peptide" evidence="3">
    <location>
        <begin position="1"/>
        <end position="15"/>
    </location>
</feature>
<dbReference type="PROSITE" id="PS00233">
    <property type="entry name" value="CHIT_BIND_RR_1"/>
    <property type="match status" value="1"/>
</dbReference>
<gene>
    <name evidence="4" type="ORF">Zmor_013201</name>
</gene>
<dbReference type="PANTHER" id="PTHR10380">
    <property type="entry name" value="CUTICLE PROTEIN"/>
    <property type="match status" value="1"/>
</dbReference>
<organism evidence="4 5">
    <name type="scientific">Zophobas morio</name>
    <dbReference type="NCBI Taxonomy" id="2755281"/>
    <lineage>
        <taxon>Eukaryota</taxon>
        <taxon>Metazoa</taxon>
        <taxon>Ecdysozoa</taxon>
        <taxon>Arthropoda</taxon>
        <taxon>Hexapoda</taxon>
        <taxon>Insecta</taxon>
        <taxon>Pterygota</taxon>
        <taxon>Neoptera</taxon>
        <taxon>Endopterygota</taxon>
        <taxon>Coleoptera</taxon>
        <taxon>Polyphaga</taxon>
        <taxon>Cucujiformia</taxon>
        <taxon>Tenebrionidae</taxon>
        <taxon>Zophobas</taxon>
    </lineage>
</organism>
<dbReference type="Proteomes" id="UP001168821">
    <property type="component" value="Unassembled WGS sequence"/>
</dbReference>
<dbReference type="Pfam" id="PF00379">
    <property type="entry name" value="Chitin_bind_4"/>
    <property type="match status" value="1"/>
</dbReference>
<comment type="caution">
    <text evidence="4">The sequence shown here is derived from an EMBL/GenBank/DDBJ whole genome shotgun (WGS) entry which is preliminary data.</text>
</comment>
<evidence type="ECO:0000256" key="1">
    <source>
        <dbReference type="ARBA" id="ARBA00022460"/>
    </source>
</evidence>
<evidence type="ECO:0000313" key="4">
    <source>
        <dbReference type="EMBL" id="KAJ3653983.1"/>
    </source>
</evidence>
<sequence length="102" mass="11184">MKVAVFFVLVAVAAAAPQQGRDAQILKFENENIGVDGYRFSYETSDPISRNEVGELRNPGTDNEAISVQGEYSYVGPDGKTHTVTFVADENGFRPQTKTARK</sequence>
<protein>
    <submittedName>
        <fullName evidence="4">Uncharacterized protein</fullName>
    </submittedName>
</protein>
<dbReference type="AlphaFoldDB" id="A0AA38IA96"/>
<keyword evidence="5" id="KW-1185">Reference proteome</keyword>
<evidence type="ECO:0000256" key="3">
    <source>
        <dbReference type="SAM" id="SignalP"/>
    </source>
</evidence>
<keyword evidence="3" id="KW-0732">Signal</keyword>
<feature type="chain" id="PRO_5041456864" evidence="3">
    <location>
        <begin position="16"/>
        <end position="102"/>
    </location>
</feature>